<evidence type="ECO:0000313" key="3">
    <source>
        <dbReference type="EMBL" id="WAR30748.1"/>
    </source>
</evidence>
<name>A0ABY7G8L7_MYAAR</name>
<reference evidence="3" key="1">
    <citation type="submission" date="2022-11" db="EMBL/GenBank/DDBJ databases">
        <title>Centuries of genome instability and evolution in soft-shell clam transmissible cancer (bioRxiv).</title>
        <authorList>
            <person name="Hart S.F.M."/>
            <person name="Yonemitsu M.A."/>
            <person name="Giersch R.M."/>
            <person name="Beal B.F."/>
            <person name="Arriagada G."/>
            <person name="Davis B.W."/>
            <person name="Ostrander E.A."/>
            <person name="Goff S.P."/>
            <person name="Metzger M.J."/>
        </authorList>
    </citation>
    <scope>NUCLEOTIDE SEQUENCE</scope>
    <source>
        <strain evidence="3">MELC-2E11</strain>
        <tissue evidence="3">Siphon/mantle</tissue>
    </source>
</reference>
<dbReference type="PRINTS" id="PR00721">
    <property type="entry name" value="STOMATIN"/>
</dbReference>
<dbReference type="Proteomes" id="UP001164746">
    <property type="component" value="Chromosome 17"/>
</dbReference>
<feature type="non-terminal residue" evidence="3">
    <location>
        <position position="158"/>
    </location>
</feature>
<dbReference type="InterPro" id="IPR036013">
    <property type="entry name" value="Band_7/SPFH_dom_sf"/>
</dbReference>
<dbReference type="EMBL" id="CP111028">
    <property type="protein sequence ID" value="WAR30748.1"/>
    <property type="molecule type" value="Genomic_DNA"/>
</dbReference>
<dbReference type="InterPro" id="IPR043202">
    <property type="entry name" value="Band-7_stomatin-like"/>
</dbReference>
<keyword evidence="4" id="KW-1185">Reference proteome</keyword>
<evidence type="ECO:0000256" key="2">
    <source>
        <dbReference type="SAM" id="Phobius"/>
    </source>
</evidence>
<dbReference type="SUPFAM" id="SSF117892">
    <property type="entry name" value="Band 7/SPFH domain"/>
    <property type="match status" value="1"/>
</dbReference>
<dbReference type="PANTHER" id="PTHR10264:SF19">
    <property type="entry name" value="AT06885P-RELATED"/>
    <property type="match status" value="1"/>
</dbReference>
<feature type="transmembrane region" description="Helical" evidence="2">
    <location>
        <begin position="59"/>
        <end position="82"/>
    </location>
</feature>
<keyword evidence="2" id="KW-0472">Membrane</keyword>
<keyword evidence="2" id="KW-1133">Transmembrane helix</keyword>
<protein>
    <submittedName>
        <fullName evidence="3">UNC1-like protein</fullName>
    </submittedName>
</protein>
<accession>A0ABY7G8L7</accession>
<sequence>MAEMSEKVADTDIAMEEIQGDGKRLTAAEIPIATTRTSDPPTDTSIMADSAPDEVESNAWAGLLKFFSTIFIIHFFPFSLLCSLKTAQEYERAVIFACGESYMAAQKDQILTEDYLTVTVDAVMYFRVIDPVLSVTHVEDFIGASKMLGATPLRNILG</sequence>
<evidence type="ECO:0000313" key="4">
    <source>
        <dbReference type="Proteomes" id="UP001164746"/>
    </source>
</evidence>
<evidence type="ECO:0000256" key="1">
    <source>
        <dbReference type="ARBA" id="ARBA00008164"/>
    </source>
</evidence>
<gene>
    <name evidence="3" type="ORF">MAR_033290</name>
</gene>
<comment type="similarity">
    <text evidence="1">Belongs to the band 7/mec-2 family.</text>
</comment>
<organism evidence="3 4">
    <name type="scientific">Mya arenaria</name>
    <name type="common">Soft-shell clam</name>
    <dbReference type="NCBI Taxonomy" id="6604"/>
    <lineage>
        <taxon>Eukaryota</taxon>
        <taxon>Metazoa</taxon>
        <taxon>Spiralia</taxon>
        <taxon>Lophotrochozoa</taxon>
        <taxon>Mollusca</taxon>
        <taxon>Bivalvia</taxon>
        <taxon>Autobranchia</taxon>
        <taxon>Heteroconchia</taxon>
        <taxon>Euheterodonta</taxon>
        <taxon>Imparidentia</taxon>
        <taxon>Neoheterodontei</taxon>
        <taxon>Myida</taxon>
        <taxon>Myoidea</taxon>
        <taxon>Myidae</taxon>
        <taxon>Mya</taxon>
    </lineage>
</organism>
<dbReference type="Gene3D" id="3.30.479.30">
    <property type="entry name" value="Band 7 domain"/>
    <property type="match status" value="1"/>
</dbReference>
<proteinExistence type="inferred from homology"/>
<keyword evidence="2" id="KW-0812">Transmembrane</keyword>
<dbReference type="PANTHER" id="PTHR10264">
    <property type="entry name" value="BAND 7 PROTEIN-RELATED"/>
    <property type="match status" value="1"/>
</dbReference>
<dbReference type="InterPro" id="IPR001972">
    <property type="entry name" value="Stomatin_HflK_fam"/>
</dbReference>